<accession>A0A6G0SCB8</accession>
<feature type="region of interest" description="Disordered" evidence="1">
    <location>
        <begin position="1"/>
        <end position="48"/>
    </location>
</feature>
<proteinExistence type="predicted"/>
<gene>
    <name evidence="2" type="ORF">PF008_g4073</name>
</gene>
<evidence type="ECO:0000313" key="3">
    <source>
        <dbReference type="Proteomes" id="UP000486351"/>
    </source>
</evidence>
<protein>
    <recommendedName>
        <fullName evidence="4">Core-binding (CB) domain-containing protein</fullName>
    </recommendedName>
</protein>
<feature type="compositionally biased region" description="Low complexity" evidence="1">
    <location>
        <begin position="1"/>
        <end position="13"/>
    </location>
</feature>
<evidence type="ECO:0000313" key="2">
    <source>
        <dbReference type="EMBL" id="KAE9355417.1"/>
    </source>
</evidence>
<feature type="compositionally biased region" description="Polar residues" evidence="1">
    <location>
        <begin position="14"/>
        <end position="33"/>
    </location>
</feature>
<dbReference type="AlphaFoldDB" id="A0A6G0SCB8"/>
<evidence type="ECO:0008006" key="4">
    <source>
        <dbReference type="Google" id="ProtNLM"/>
    </source>
</evidence>
<sequence>MASSSTQPSSNSSDETNVVTPTPPSLTDQSLSAESVRRACTSSRTQTANRSYRRGVAAWIRQTKEEPEQYFEPGGGIDINVFTPKDFEEFLLSKMCASGKTLKVTTLGGYRSAIKDIYREKKLALPAAYADEMKTFFAGLKRIEAERNQTGSGESKMAGKMALPYSVYEAACKKMIVLGDNGFAHLYLTFQWNLMCRSQSVETINSGHISYEDDSIGVVFHKSKVNQDGNAPKDPRHIYANPFSPWTCCITALGIYWAYSPRQDAGPIFPGSLQRNRF</sequence>
<reference evidence="2 3" key="1">
    <citation type="submission" date="2018-09" db="EMBL/GenBank/DDBJ databases">
        <title>Genomic investigation of the strawberry pathogen Phytophthora fragariae indicates pathogenicity is determined by transcriptional variation in three key races.</title>
        <authorList>
            <person name="Adams T.M."/>
            <person name="Armitage A.D."/>
            <person name="Sobczyk M.K."/>
            <person name="Bates H.J."/>
            <person name="Dunwell J.M."/>
            <person name="Nellist C.F."/>
            <person name="Harrison R.J."/>
        </authorList>
    </citation>
    <scope>NUCLEOTIDE SEQUENCE [LARGE SCALE GENOMIC DNA]</scope>
    <source>
        <strain evidence="2 3">NOV-77</strain>
    </source>
</reference>
<comment type="caution">
    <text evidence="2">The sequence shown here is derived from an EMBL/GenBank/DDBJ whole genome shotgun (WGS) entry which is preliminary data.</text>
</comment>
<dbReference type="Proteomes" id="UP000486351">
    <property type="component" value="Unassembled WGS sequence"/>
</dbReference>
<dbReference type="EMBL" id="QXFY01000133">
    <property type="protein sequence ID" value="KAE9355417.1"/>
    <property type="molecule type" value="Genomic_DNA"/>
</dbReference>
<evidence type="ECO:0000256" key="1">
    <source>
        <dbReference type="SAM" id="MobiDB-lite"/>
    </source>
</evidence>
<organism evidence="2 3">
    <name type="scientific">Phytophthora fragariae</name>
    <dbReference type="NCBI Taxonomy" id="53985"/>
    <lineage>
        <taxon>Eukaryota</taxon>
        <taxon>Sar</taxon>
        <taxon>Stramenopiles</taxon>
        <taxon>Oomycota</taxon>
        <taxon>Peronosporomycetes</taxon>
        <taxon>Peronosporales</taxon>
        <taxon>Peronosporaceae</taxon>
        <taxon>Phytophthora</taxon>
    </lineage>
</organism>
<name>A0A6G0SCB8_9STRA</name>